<feature type="compositionally biased region" description="Low complexity" evidence="1">
    <location>
        <begin position="1022"/>
        <end position="1031"/>
    </location>
</feature>
<gene>
    <name evidence="3" type="ORF">DL764_000762</name>
</gene>
<feature type="compositionally biased region" description="Pro residues" evidence="1">
    <location>
        <begin position="611"/>
        <end position="620"/>
    </location>
</feature>
<dbReference type="Proteomes" id="UP000293360">
    <property type="component" value="Unassembled WGS sequence"/>
</dbReference>
<dbReference type="InterPro" id="IPR015915">
    <property type="entry name" value="Kelch-typ_b-propeller"/>
</dbReference>
<dbReference type="SUPFAM" id="SSF50965">
    <property type="entry name" value="Galactose oxidase, central domain"/>
    <property type="match status" value="1"/>
</dbReference>
<feature type="region of interest" description="Disordered" evidence="1">
    <location>
        <begin position="1105"/>
        <end position="1124"/>
    </location>
</feature>
<dbReference type="InterPro" id="IPR011043">
    <property type="entry name" value="Gal_Oxase/kelch_b-propeller"/>
</dbReference>
<dbReference type="EMBL" id="QJNU01000020">
    <property type="protein sequence ID" value="RYP10270.1"/>
    <property type="molecule type" value="Genomic_DNA"/>
</dbReference>
<dbReference type="STRING" id="155417.A0A4Q4TX91"/>
<feature type="region of interest" description="Disordered" evidence="1">
    <location>
        <begin position="796"/>
        <end position="909"/>
    </location>
</feature>
<sequence length="1175" mass="123412">MRTSLGMVSLLIDGGSSWGLRLFSRIAIGFEYLMPIAVVLSIPTPVAAQALPYIPTTILLPEPHTVPLQHNVTPDIAYILSPHDDSVDLLALNISASVQVSSVSLQPLSTGLPFLKDISTAFSVSLADNGSIVVYAGDCSSAKQSSIWTFDPSSTADSSVWFQQSIATATDVESNQTGPGFLGSSLSFSTTLEPEMSKASVYVYGGMCPNGSGDDGTPQSDATYSNQMLRIAPSDSETDDYVITEVASKGPPVPEAGFTLTGLYPSIANRSGVVTQQANYVLLGGHTRNAFINMSTVALWSLPEESWGFVSDISVVGVGTGNTELAIKSTYESIDSRSGHTAVLNEEGTVMVILGGWVGDLTQAASPQLAVLKIGAGYGGEDDWQWTVPETQPSGPGIYGHGAVLLPGNVMMVYGGYSISSSGSKAKRQTSGGGDGLMFLNLTSMTWTEDYTNPSYAAGSGEATVASADAEADRKKRLGFGLGLGLGLAATLGAILVYLWYRRRLRHKRMIRNSQLQALAQDNSHFITDGDEMAERDDGGVFPWYAGGRDAYGNESRTFGYESLRGSRRSMDGSHNAWIGGSQPQVRRKLMAPRAARGQYQPTPGGNYDPPSGPRGPGPMGPIYEADEEGPMHDGDIAAESPTLAHDAYRDSGHYSDPFASPPLERSTSFPTPSRSSLTPSPEHPCRTTDPEVQGWMTDIDAADALLSGLAPRPLATGTGTNQGQGPTTPTGRGGTAKSTRSFGGYFADDDSQAGSNISESNRSNLTPSRSGSARSALRTGFGVAAAAKAAAVIEGRGDTAGTSSSDSSAPSYNTARSSFQALQAEGPSLLLGGSSNRGDERAYEEEPPGSPSKSKPPRRSGWLGSLRRVFSGPTPSPSPTGSGNDASPRRESFAEGGSPDYETRLGGLGSIAAGGLLRRKGGRGAWESAGGGGEGSSSAFSQAGPGGDRAGEDDEWDIEKAIERRLVQVMFTVPKERLRVVNAGPEIDDALSGVLVNPEDDDDAEDGGALVVPRSREGPEAAAGQQHRSSSGGGGQARSSSPPALPEDTEERVLRRKGSEEEEEGGGVPAIREEEGAAGGRNEGRRQSDLSALEKEIELLGAELEAQRDQGRPSLTISEQHSEGHVFSAEAVQFERPRTRVLAMVESFESLGSHRSRSPSSSPTRSSPASTLRR</sequence>
<comment type="caution">
    <text evidence="3">The sequence shown here is derived from an EMBL/GenBank/DDBJ whole genome shotgun (WGS) entry which is preliminary data.</text>
</comment>
<feature type="transmembrane region" description="Helical" evidence="2">
    <location>
        <begin position="478"/>
        <end position="501"/>
    </location>
</feature>
<dbReference type="OrthoDB" id="205993at2759"/>
<feature type="compositionally biased region" description="Polar residues" evidence="1">
    <location>
        <begin position="753"/>
        <end position="774"/>
    </location>
</feature>
<feature type="region of interest" description="Disordered" evidence="1">
    <location>
        <begin position="565"/>
        <end position="692"/>
    </location>
</feature>
<feature type="region of interest" description="Disordered" evidence="1">
    <location>
        <begin position="1151"/>
        <end position="1175"/>
    </location>
</feature>
<feature type="compositionally biased region" description="Basic and acidic residues" evidence="1">
    <location>
        <begin position="1083"/>
        <end position="1093"/>
    </location>
</feature>
<reference evidence="3 4" key="1">
    <citation type="submission" date="2018-06" db="EMBL/GenBank/DDBJ databases">
        <title>Complete Genomes of Monosporascus.</title>
        <authorList>
            <person name="Robinson A.J."/>
            <person name="Natvig D.O."/>
        </authorList>
    </citation>
    <scope>NUCLEOTIDE SEQUENCE [LARGE SCALE GENOMIC DNA]</scope>
    <source>
        <strain evidence="3 4">CBS 110550</strain>
    </source>
</reference>
<keyword evidence="4" id="KW-1185">Reference proteome</keyword>
<evidence type="ECO:0000256" key="1">
    <source>
        <dbReference type="SAM" id="MobiDB-lite"/>
    </source>
</evidence>
<keyword evidence="2" id="KW-0812">Transmembrane</keyword>
<feature type="compositionally biased region" description="Polar residues" evidence="1">
    <location>
        <begin position="811"/>
        <end position="822"/>
    </location>
</feature>
<name>A0A4Q4TX91_9PEZI</name>
<feature type="compositionally biased region" description="Low complexity" evidence="1">
    <location>
        <begin position="717"/>
        <end position="731"/>
    </location>
</feature>
<feature type="compositionally biased region" description="Low complexity" evidence="1">
    <location>
        <begin position="667"/>
        <end position="681"/>
    </location>
</feature>
<keyword evidence="2" id="KW-1133">Transmembrane helix</keyword>
<protein>
    <submittedName>
        <fullName evidence="3">Uncharacterized protein</fullName>
    </submittedName>
</protein>
<keyword evidence="2" id="KW-0472">Membrane</keyword>
<evidence type="ECO:0000313" key="3">
    <source>
        <dbReference type="EMBL" id="RYP10270.1"/>
    </source>
</evidence>
<dbReference type="AlphaFoldDB" id="A0A4Q4TX91"/>
<feature type="region of interest" description="Disordered" evidence="1">
    <location>
        <begin position="922"/>
        <end position="957"/>
    </location>
</feature>
<accession>A0A4Q4TX91</accession>
<dbReference type="Gene3D" id="2.120.10.80">
    <property type="entry name" value="Kelch-type beta propeller"/>
    <property type="match status" value="1"/>
</dbReference>
<feature type="compositionally biased region" description="Low complexity" evidence="1">
    <location>
        <begin position="800"/>
        <end position="810"/>
    </location>
</feature>
<organism evidence="3 4">
    <name type="scientific">Monosporascus ibericus</name>
    <dbReference type="NCBI Taxonomy" id="155417"/>
    <lineage>
        <taxon>Eukaryota</taxon>
        <taxon>Fungi</taxon>
        <taxon>Dikarya</taxon>
        <taxon>Ascomycota</taxon>
        <taxon>Pezizomycotina</taxon>
        <taxon>Sordariomycetes</taxon>
        <taxon>Xylariomycetidae</taxon>
        <taxon>Xylariales</taxon>
        <taxon>Xylariales incertae sedis</taxon>
        <taxon>Monosporascus</taxon>
    </lineage>
</organism>
<evidence type="ECO:0000256" key="2">
    <source>
        <dbReference type="SAM" id="Phobius"/>
    </source>
</evidence>
<feature type="region of interest" description="Disordered" evidence="1">
    <location>
        <begin position="978"/>
        <end position="1093"/>
    </location>
</feature>
<proteinExistence type="predicted"/>
<evidence type="ECO:0000313" key="4">
    <source>
        <dbReference type="Proteomes" id="UP000293360"/>
    </source>
</evidence>
<feature type="region of interest" description="Disordered" evidence="1">
    <location>
        <begin position="711"/>
        <end position="776"/>
    </location>
</feature>